<feature type="compositionally biased region" description="Low complexity" evidence="1">
    <location>
        <begin position="275"/>
        <end position="294"/>
    </location>
</feature>
<evidence type="ECO:0000313" key="2">
    <source>
        <dbReference type="EMBL" id="MDC0747612.1"/>
    </source>
</evidence>
<gene>
    <name evidence="2" type="ORF">POL67_40140</name>
</gene>
<evidence type="ECO:0000313" key="3">
    <source>
        <dbReference type="Proteomes" id="UP001221411"/>
    </source>
</evidence>
<feature type="compositionally biased region" description="Basic and acidic residues" evidence="1">
    <location>
        <begin position="126"/>
        <end position="141"/>
    </location>
</feature>
<proteinExistence type="predicted"/>
<feature type="compositionally biased region" description="Basic and acidic residues" evidence="1">
    <location>
        <begin position="347"/>
        <end position="365"/>
    </location>
</feature>
<sequence>MAWLSNRFVRLWLLVLVAFGVSAWLLGCAATGAHTQAWAQRMPNGTRLFRICRRHPHVDSNARYWYDVGDGTPRTTFLPLDELLQSREAKAIYIHDANAPSESRKLLGIAFQHLPCDKPPPPPEKLAAKEKEGAEKKDEAQSAKPPKSQPKPLPRPIARAPEQERCAAYREPGQTRQRGGAGSRTCTRILVKRPGGEPAVAENRPRPVEAPAPVPKDPSEVQPGEVWRYEEWSQTPEETARLDRAQECLTGACHARHKNFQPKGGKKPAGKHHGQSLSTGSGSAGGASTPQPAAKSTVKTRTKPVGKPNGGAAGQAGQAGATGNGSAVDPPPQAKPKRGGENAAAARGREEHKKFTEKVEAKQGEGWRANPTIRTPDGKVLRPDAITPNKNPIELKPNTPTGKAAGKRQIKKYEAVTGKRGRVIYYDP</sequence>
<dbReference type="PROSITE" id="PS51257">
    <property type="entry name" value="PROKAR_LIPOPROTEIN"/>
    <property type="match status" value="1"/>
</dbReference>
<name>A0ABT5F394_9BACT</name>
<comment type="caution">
    <text evidence="2">The sequence shown here is derived from an EMBL/GenBank/DDBJ whole genome shotgun (WGS) entry which is preliminary data.</text>
</comment>
<dbReference type="Proteomes" id="UP001221411">
    <property type="component" value="Unassembled WGS sequence"/>
</dbReference>
<feature type="compositionally biased region" description="Basic residues" evidence="1">
    <location>
        <begin position="257"/>
        <end position="274"/>
    </location>
</feature>
<dbReference type="EMBL" id="JAQNDO010000001">
    <property type="protein sequence ID" value="MDC0747612.1"/>
    <property type="molecule type" value="Genomic_DNA"/>
</dbReference>
<feature type="region of interest" description="Disordered" evidence="1">
    <location>
        <begin position="113"/>
        <end position="224"/>
    </location>
</feature>
<keyword evidence="3" id="KW-1185">Reference proteome</keyword>
<feature type="region of interest" description="Disordered" evidence="1">
    <location>
        <begin position="257"/>
        <end position="409"/>
    </location>
</feature>
<evidence type="ECO:0000256" key="1">
    <source>
        <dbReference type="SAM" id="MobiDB-lite"/>
    </source>
</evidence>
<accession>A0ABT5F394</accession>
<protein>
    <submittedName>
        <fullName evidence="2">Uncharacterized protein</fullName>
    </submittedName>
</protein>
<feature type="compositionally biased region" description="Low complexity" evidence="1">
    <location>
        <begin position="315"/>
        <end position="325"/>
    </location>
</feature>
<reference evidence="2 3" key="1">
    <citation type="submission" date="2022-11" db="EMBL/GenBank/DDBJ databases">
        <title>Minimal conservation of predation-associated metabolite biosynthetic gene clusters underscores biosynthetic potential of Myxococcota including descriptions for ten novel species: Archangium lansinium sp. nov., Myxococcus landrumus sp. nov., Nannocystis bai.</title>
        <authorList>
            <person name="Ahearne A."/>
            <person name="Stevens C."/>
            <person name="Dowd S."/>
        </authorList>
    </citation>
    <scope>NUCLEOTIDE SEQUENCE [LARGE SCALE GENOMIC DNA]</scope>
    <source>
        <strain evidence="2 3">RJM3</strain>
    </source>
</reference>
<dbReference type="RefSeq" id="WP_271926141.1">
    <property type="nucleotide sequence ID" value="NZ_JAQNDO010000001.1"/>
</dbReference>
<organism evidence="2 3">
    <name type="scientific">Polyangium mundeleinium</name>
    <dbReference type="NCBI Taxonomy" id="2995306"/>
    <lineage>
        <taxon>Bacteria</taxon>
        <taxon>Pseudomonadati</taxon>
        <taxon>Myxococcota</taxon>
        <taxon>Polyangia</taxon>
        <taxon>Polyangiales</taxon>
        <taxon>Polyangiaceae</taxon>
        <taxon>Polyangium</taxon>
    </lineage>
</organism>